<gene>
    <name evidence="1" type="ORF">C9I99_00680</name>
</gene>
<comment type="caution">
    <text evidence="1">The sequence shown here is derived from an EMBL/GenBank/DDBJ whole genome shotgun (WGS) entry which is preliminary data.</text>
</comment>
<dbReference type="RefSeq" id="WP_107346926.1">
    <property type="nucleotide sequence ID" value="NZ_PYMH01000001.1"/>
</dbReference>
<protein>
    <recommendedName>
        <fullName evidence="3">WalW protein</fullName>
    </recommendedName>
</protein>
<proteinExistence type="predicted"/>
<dbReference type="GO" id="GO:0005975">
    <property type="term" value="P:carbohydrate metabolic process"/>
    <property type="evidence" value="ECO:0007669"/>
    <property type="project" value="InterPro"/>
</dbReference>
<dbReference type="InterPro" id="IPR011330">
    <property type="entry name" value="Glyco_hydro/deAcase_b/a-brl"/>
</dbReference>
<dbReference type="EMBL" id="PYMH01000001">
    <property type="protein sequence ID" value="PSU35570.1"/>
    <property type="molecule type" value="Genomic_DNA"/>
</dbReference>
<sequence>MGAKLAVVIHAEEEFDWHGGFYRSNTAVSHHVELIKLIQAMLDLGAHVTLAMDYPFVTSKGGEEVIHFCKGCSNGTIEFATHLHPWVNPPFEEPLDGNQVSNRHSYPGNLSPDLEYQKLKVLTDKIEEVTGSRPVTYLAGRYGIGRNSQEILRSLGYEVDLSISAFSDFSHQQGPDFSQYNNALFSKGGITYLPHTCCRISRFKWLSSWLQKNPSYLNGRDIVSRVVRKVFGIVTYRLSPEGVDLNNLICAANHQIEMGHEYLILSFHSPSAKLGQTPYVQTHEDKLRFDAVTLDFIEWFMHQPDVEVFTPQRLASLKSIV</sequence>
<dbReference type="AlphaFoldDB" id="A0A2T3J2R2"/>
<reference evidence="1 2" key="1">
    <citation type="submission" date="2018-03" db="EMBL/GenBank/DDBJ databases">
        <title>Whole genome sequencing of Histamine producing bacteria.</title>
        <authorList>
            <person name="Butler K."/>
        </authorList>
    </citation>
    <scope>NUCLEOTIDE SEQUENCE [LARGE SCALE GENOMIC DNA]</scope>
    <source>
        <strain evidence="1 2">JCM 13586</strain>
    </source>
</reference>
<dbReference type="Proteomes" id="UP000241222">
    <property type="component" value="Unassembled WGS sequence"/>
</dbReference>
<dbReference type="Gene3D" id="3.20.20.370">
    <property type="entry name" value="Glycoside hydrolase/deacetylase"/>
    <property type="match status" value="1"/>
</dbReference>
<organism evidence="1 2">
    <name type="scientific">Photobacterium lutimaris</name>
    <dbReference type="NCBI Taxonomy" id="388278"/>
    <lineage>
        <taxon>Bacteria</taxon>
        <taxon>Pseudomonadati</taxon>
        <taxon>Pseudomonadota</taxon>
        <taxon>Gammaproteobacteria</taxon>
        <taxon>Vibrionales</taxon>
        <taxon>Vibrionaceae</taxon>
        <taxon>Photobacterium</taxon>
    </lineage>
</organism>
<dbReference type="SUPFAM" id="SSF88713">
    <property type="entry name" value="Glycoside hydrolase/deacetylase"/>
    <property type="match status" value="1"/>
</dbReference>
<evidence type="ECO:0008006" key="3">
    <source>
        <dbReference type="Google" id="ProtNLM"/>
    </source>
</evidence>
<evidence type="ECO:0000313" key="1">
    <source>
        <dbReference type="EMBL" id="PSU35570.1"/>
    </source>
</evidence>
<accession>A0A2T3J2R2</accession>
<dbReference type="OrthoDB" id="9771584at2"/>
<name>A0A2T3J2R2_9GAMM</name>
<evidence type="ECO:0000313" key="2">
    <source>
        <dbReference type="Proteomes" id="UP000241222"/>
    </source>
</evidence>
<keyword evidence="2" id="KW-1185">Reference proteome</keyword>